<proteinExistence type="inferred from homology"/>
<dbReference type="GO" id="GO:0000460">
    <property type="term" value="P:maturation of 5.8S rRNA"/>
    <property type="evidence" value="ECO:0007669"/>
    <property type="project" value="TreeGrafter"/>
</dbReference>
<dbReference type="Pfam" id="PF07890">
    <property type="entry name" value="Rrp15p"/>
    <property type="match status" value="1"/>
</dbReference>
<evidence type="ECO:0000313" key="3">
    <source>
        <dbReference type="EMBL" id="KAL1498651.1"/>
    </source>
</evidence>
<sequence length="208" mass="22610">MASGLGAAAAAILDVPLPAATRPILARRKAIEKSIADAKRQEREDHELARAKKALTVEAHRPLAADAERSQAVASTSAPHDPALEKRLKKIATQGIVTLFNAVRQAQGVRDEKKGKKRLRTPEAATSDAGSVPVQVTKDSFLDILRRGSRDAAAPRSNGDGRTSYLRDDYLIGKKPRTKDFGADLPEDEEDVDEAQHEADFELEDDEI</sequence>
<dbReference type="GO" id="GO:0030687">
    <property type="term" value="C:preribosome, large subunit precursor"/>
    <property type="evidence" value="ECO:0007669"/>
    <property type="project" value="TreeGrafter"/>
</dbReference>
<dbReference type="EMBL" id="JBGBPQ010000027">
    <property type="protein sequence ID" value="KAL1498651.1"/>
    <property type="molecule type" value="Genomic_DNA"/>
</dbReference>
<protein>
    <recommendedName>
        <fullName evidence="5">RRP15-like protein</fullName>
    </recommendedName>
</protein>
<name>A0AB34IGM2_PRYPA</name>
<evidence type="ECO:0000256" key="1">
    <source>
        <dbReference type="ARBA" id="ARBA00007462"/>
    </source>
</evidence>
<organism evidence="3 4">
    <name type="scientific">Prymnesium parvum</name>
    <name type="common">Toxic golden alga</name>
    <dbReference type="NCBI Taxonomy" id="97485"/>
    <lineage>
        <taxon>Eukaryota</taxon>
        <taxon>Haptista</taxon>
        <taxon>Haptophyta</taxon>
        <taxon>Prymnesiophyceae</taxon>
        <taxon>Prymnesiales</taxon>
        <taxon>Prymnesiaceae</taxon>
        <taxon>Prymnesium</taxon>
    </lineage>
</organism>
<keyword evidence="4" id="KW-1185">Reference proteome</keyword>
<accession>A0AB34IGM2</accession>
<feature type="region of interest" description="Disordered" evidence="2">
    <location>
        <begin position="108"/>
        <end position="132"/>
    </location>
</feature>
<gene>
    <name evidence="3" type="ORF">AB1Y20_013964</name>
</gene>
<evidence type="ECO:0000313" key="4">
    <source>
        <dbReference type="Proteomes" id="UP001515480"/>
    </source>
</evidence>
<dbReference type="GO" id="GO:0000470">
    <property type="term" value="P:maturation of LSU-rRNA"/>
    <property type="evidence" value="ECO:0007669"/>
    <property type="project" value="TreeGrafter"/>
</dbReference>
<evidence type="ECO:0008006" key="5">
    <source>
        <dbReference type="Google" id="ProtNLM"/>
    </source>
</evidence>
<comment type="similarity">
    <text evidence="1">Belongs to the RRP15 family.</text>
</comment>
<dbReference type="AlphaFoldDB" id="A0AB34IGM2"/>
<dbReference type="Proteomes" id="UP001515480">
    <property type="component" value="Unassembled WGS sequence"/>
</dbReference>
<dbReference type="PANTHER" id="PTHR13245:SF14">
    <property type="entry name" value="RRP15-LIKE PROTEIN"/>
    <property type="match status" value="1"/>
</dbReference>
<reference evidence="3 4" key="1">
    <citation type="journal article" date="2024" name="Science">
        <title>Giant polyketide synthase enzymes in the biosynthesis of giant marine polyether toxins.</title>
        <authorList>
            <person name="Fallon T.R."/>
            <person name="Shende V.V."/>
            <person name="Wierzbicki I.H."/>
            <person name="Pendleton A.L."/>
            <person name="Watervoot N.F."/>
            <person name="Auber R.P."/>
            <person name="Gonzalez D.J."/>
            <person name="Wisecaver J.H."/>
            <person name="Moore B.S."/>
        </authorList>
    </citation>
    <scope>NUCLEOTIDE SEQUENCE [LARGE SCALE GENOMIC DNA]</scope>
    <source>
        <strain evidence="3 4">12B1</strain>
    </source>
</reference>
<dbReference type="PANTHER" id="PTHR13245">
    <property type="entry name" value="RRP15-LIKE PROTEIN"/>
    <property type="match status" value="1"/>
</dbReference>
<feature type="region of interest" description="Disordered" evidence="2">
    <location>
        <begin position="150"/>
        <end position="169"/>
    </location>
</feature>
<evidence type="ECO:0000256" key="2">
    <source>
        <dbReference type="SAM" id="MobiDB-lite"/>
    </source>
</evidence>
<dbReference type="InterPro" id="IPR012459">
    <property type="entry name" value="Rrp15"/>
</dbReference>
<comment type="caution">
    <text evidence="3">The sequence shown here is derived from an EMBL/GenBank/DDBJ whole genome shotgun (WGS) entry which is preliminary data.</text>
</comment>
<feature type="region of interest" description="Disordered" evidence="2">
    <location>
        <begin position="175"/>
        <end position="208"/>
    </location>
</feature>